<accession>M5GB96</accession>
<dbReference type="EMBL" id="JH795860">
    <property type="protein sequence ID" value="EJU03312.1"/>
    <property type="molecule type" value="Genomic_DNA"/>
</dbReference>
<evidence type="ECO:0000313" key="1">
    <source>
        <dbReference type="EMBL" id="EJU03312.1"/>
    </source>
</evidence>
<gene>
    <name evidence="1" type="ORF">DACRYDRAFT_115499</name>
</gene>
<organism evidence="1 2">
    <name type="scientific">Dacryopinax primogenitus (strain DJM 731)</name>
    <name type="common">Brown rot fungus</name>
    <dbReference type="NCBI Taxonomy" id="1858805"/>
    <lineage>
        <taxon>Eukaryota</taxon>
        <taxon>Fungi</taxon>
        <taxon>Dikarya</taxon>
        <taxon>Basidiomycota</taxon>
        <taxon>Agaricomycotina</taxon>
        <taxon>Dacrymycetes</taxon>
        <taxon>Dacrymycetales</taxon>
        <taxon>Dacrymycetaceae</taxon>
        <taxon>Dacryopinax</taxon>
    </lineage>
</organism>
<reference evidence="1 2" key="1">
    <citation type="journal article" date="2012" name="Science">
        <title>The Paleozoic origin of enzymatic lignin decomposition reconstructed from 31 fungal genomes.</title>
        <authorList>
            <person name="Floudas D."/>
            <person name="Binder M."/>
            <person name="Riley R."/>
            <person name="Barry K."/>
            <person name="Blanchette R.A."/>
            <person name="Henrissat B."/>
            <person name="Martinez A.T."/>
            <person name="Otillar R."/>
            <person name="Spatafora J.W."/>
            <person name="Yadav J.S."/>
            <person name="Aerts A."/>
            <person name="Benoit I."/>
            <person name="Boyd A."/>
            <person name="Carlson A."/>
            <person name="Copeland A."/>
            <person name="Coutinho P.M."/>
            <person name="de Vries R.P."/>
            <person name="Ferreira P."/>
            <person name="Findley K."/>
            <person name="Foster B."/>
            <person name="Gaskell J."/>
            <person name="Glotzer D."/>
            <person name="Gorecki P."/>
            <person name="Heitman J."/>
            <person name="Hesse C."/>
            <person name="Hori C."/>
            <person name="Igarashi K."/>
            <person name="Jurgens J.A."/>
            <person name="Kallen N."/>
            <person name="Kersten P."/>
            <person name="Kohler A."/>
            <person name="Kuees U."/>
            <person name="Kumar T.K.A."/>
            <person name="Kuo A."/>
            <person name="LaButti K."/>
            <person name="Larrondo L.F."/>
            <person name="Lindquist E."/>
            <person name="Ling A."/>
            <person name="Lombard V."/>
            <person name="Lucas S."/>
            <person name="Lundell T."/>
            <person name="Martin R."/>
            <person name="McLaughlin D.J."/>
            <person name="Morgenstern I."/>
            <person name="Morin E."/>
            <person name="Murat C."/>
            <person name="Nagy L.G."/>
            <person name="Nolan M."/>
            <person name="Ohm R.A."/>
            <person name="Patyshakuliyeva A."/>
            <person name="Rokas A."/>
            <person name="Ruiz-Duenas F.J."/>
            <person name="Sabat G."/>
            <person name="Salamov A."/>
            <person name="Samejima M."/>
            <person name="Schmutz J."/>
            <person name="Slot J.C."/>
            <person name="St John F."/>
            <person name="Stenlid J."/>
            <person name="Sun H."/>
            <person name="Sun S."/>
            <person name="Syed K."/>
            <person name="Tsang A."/>
            <person name="Wiebenga A."/>
            <person name="Young D."/>
            <person name="Pisabarro A."/>
            <person name="Eastwood D.C."/>
            <person name="Martin F."/>
            <person name="Cullen D."/>
            <person name="Grigoriev I.V."/>
            <person name="Hibbett D.S."/>
        </authorList>
    </citation>
    <scope>NUCLEOTIDE SEQUENCE [LARGE SCALE GENOMIC DNA]</scope>
    <source>
        <strain evidence="1 2">DJM-731 SS1</strain>
    </source>
</reference>
<name>M5GB96_DACPD</name>
<dbReference type="RefSeq" id="XP_040630206.1">
    <property type="nucleotide sequence ID" value="XM_040770017.1"/>
</dbReference>
<dbReference type="HOGENOM" id="CLU_027186_0_0_1"/>
<dbReference type="PANTHER" id="PTHR46579:SF1">
    <property type="entry name" value="F5_8 TYPE C DOMAIN-CONTAINING PROTEIN"/>
    <property type="match status" value="1"/>
</dbReference>
<dbReference type="AlphaFoldDB" id="M5GB96"/>
<dbReference type="GeneID" id="63685079"/>
<dbReference type="STRING" id="1858805.M5GB96"/>
<proteinExistence type="predicted"/>
<protein>
    <submittedName>
        <fullName evidence="1">Uncharacterized protein</fullName>
    </submittedName>
</protein>
<dbReference type="PANTHER" id="PTHR46579">
    <property type="entry name" value="F5/8 TYPE C DOMAIN-CONTAINING PROTEIN-RELATED"/>
    <property type="match status" value="1"/>
</dbReference>
<dbReference type="OMA" id="RRIWITM"/>
<keyword evidence="2" id="KW-1185">Reference proteome</keyword>
<dbReference type="OrthoDB" id="3239894at2759"/>
<evidence type="ECO:0000313" key="2">
    <source>
        <dbReference type="Proteomes" id="UP000030653"/>
    </source>
</evidence>
<dbReference type="Proteomes" id="UP000030653">
    <property type="component" value="Unassembled WGS sequence"/>
</dbReference>
<sequence>MRCPDGSRFFPRSRQEAVQQGELRLGMLCSCDWFNPSQSSIAETHSSGPLSVCIANLPPELRFRVHNLILIGILPGPKEPTAEQLQRFLRPFVCYNFGKMESESRHLYILKVALYESPSSGLSATIPPSARWLGLPTTGTARGPTDGIPLRDGQLHKCRAARMYPFDQAKVYNNLKAKYFTRYGVRWSEFNHLPYFDPVTMSIIDPMHTFLQGLTKTLWYHVWIKGGKNETKILREVTKGGTRREIDEIHDVLVTFEMPVWFARLPKQVGYPGGGSLTSDEWKCLLILYGPAAIPPILCKVGHPEMAANYLTLAAALKIFMRREITESELLRAKELYAQFFQGFVQIYGAENATPTMHWVTHMPEQIRRYGPIHGFWTFLFERLNKVLKNVPTNGHKGGTIEISFARAFKREMSLARMNTVLAAQHQDPLARFYATELHAQTGELARTGTLTAMAVEAEDLAQRRSMHKSCIPIGTGKEPDLMLSPAQQEQELDWYCRVYPSLAIHHPGDPKAPWRANFLNHRGKFFQELRLNGKRIVVAPECKYSKSDSLVLLQYQPGTQWVGELRGVFQHLQEGVNPPETFARVDWLVPLQDTLEHADLYCDFYPTHRWAAVLAIGRRELEVDFWQHGRFQGQGDFGPDMLTLVKDIWGVAARCMMRVGGRRIWITMGLSKNGRTL</sequence>